<dbReference type="GO" id="GO:0008175">
    <property type="term" value="F:tRNA methyltransferase activity"/>
    <property type="evidence" value="ECO:0007669"/>
    <property type="project" value="TreeGrafter"/>
</dbReference>
<dbReference type="InterPro" id="IPR006652">
    <property type="entry name" value="Kelch_1"/>
</dbReference>
<evidence type="ECO:0000256" key="2">
    <source>
        <dbReference type="ARBA" id="ARBA00012265"/>
    </source>
</evidence>
<dbReference type="Pfam" id="PF01344">
    <property type="entry name" value="Kelch_1"/>
    <property type="match status" value="1"/>
</dbReference>
<dbReference type="PANTHER" id="PTHR23245:SF25">
    <property type="entry name" value="TRNA WYBUTOSINE-SYNTHESIZING PROTEIN 2 HOMOLOG"/>
    <property type="match status" value="1"/>
</dbReference>
<dbReference type="GO" id="GO:0031591">
    <property type="term" value="P:wybutosine biosynthetic process"/>
    <property type="evidence" value="ECO:0007669"/>
    <property type="project" value="TreeGrafter"/>
</dbReference>
<keyword evidence="5" id="KW-0949">S-adenosyl-L-methionine</keyword>
<dbReference type="PANTHER" id="PTHR23245">
    <property type="entry name" value="TRNA METHYLTRANSFERASE"/>
    <property type="match status" value="1"/>
</dbReference>
<evidence type="ECO:0000313" key="9">
    <source>
        <dbReference type="EMBL" id="KAJ6816139.1"/>
    </source>
</evidence>
<organism evidence="9 10">
    <name type="scientific">Iris pallida</name>
    <name type="common">Sweet iris</name>
    <dbReference type="NCBI Taxonomy" id="29817"/>
    <lineage>
        <taxon>Eukaryota</taxon>
        <taxon>Viridiplantae</taxon>
        <taxon>Streptophyta</taxon>
        <taxon>Embryophyta</taxon>
        <taxon>Tracheophyta</taxon>
        <taxon>Spermatophyta</taxon>
        <taxon>Magnoliopsida</taxon>
        <taxon>Liliopsida</taxon>
        <taxon>Asparagales</taxon>
        <taxon>Iridaceae</taxon>
        <taxon>Iridoideae</taxon>
        <taxon>Irideae</taxon>
        <taxon>Iris</taxon>
    </lineage>
</organism>
<feature type="domain" description="SAM-dependent methyltransferase TRM5/TYW2-type" evidence="8">
    <location>
        <begin position="459"/>
        <end position="718"/>
    </location>
</feature>
<dbReference type="SUPFAM" id="SSF53335">
    <property type="entry name" value="S-adenosyl-L-methionine-dependent methyltransferases"/>
    <property type="match status" value="1"/>
</dbReference>
<keyword evidence="6" id="KW-0819">tRNA processing</keyword>
<accession>A0AAX6FIG3</accession>
<keyword evidence="4" id="KW-0808">Transferase</keyword>
<comment type="caution">
    <text evidence="9">The sequence shown here is derived from an EMBL/GenBank/DDBJ whole genome shotgun (WGS) entry which is preliminary data.</text>
</comment>
<dbReference type="GO" id="GO:0030488">
    <property type="term" value="P:tRNA methylation"/>
    <property type="evidence" value="ECO:0007669"/>
    <property type="project" value="TreeGrafter"/>
</dbReference>
<name>A0AAX6FIG3_IRIPA</name>
<dbReference type="InterPro" id="IPR056743">
    <property type="entry name" value="TRM5-TYW2-like_MTfase"/>
</dbReference>
<evidence type="ECO:0000259" key="8">
    <source>
        <dbReference type="PROSITE" id="PS51684"/>
    </source>
</evidence>
<dbReference type="Gene3D" id="2.120.10.80">
    <property type="entry name" value="Kelch-type beta propeller"/>
    <property type="match status" value="1"/>
</dbReference>
<dbReference type="FunFam" id="3.40.50.150:FF:000131">
    <property type="entry name" value="tRNA wybutosine-synthesizing protein 2/3/4"/>
    <property type="match status" value="1"/>
</dbReference>
<dbReference type="Gene3D" id="3.40.50.150">
    <property type="entry name" value="Vaccinia Virus protein VP39"/>
    <property type="match status" value="1"/>
</dbReference>
<sequence length="719" mass="79641">MLEPQSGLLKEIDVLSSPSSRLGHTASVIGYNVFVIGGRGDPTQILNDVWVLHAVEKRWTLLECSGSIFRQRHRHAAAAVGSNIYVFGGLNGDLIYSCMNTLNIDTSEWSEVSIQGEWPSARHSHSLVANGPILFMFGGYDGEKALGDLYSFDIRTCLWKKEKTSGVAPYPRFSHSMFIYKDFLGIVGGCPIKQQNQELALLDLHHRVWILVSVDSVGRDIWVRSSACIIDDDLVIVGGGTSCYAFGTKFNQPVKINLNVLDSLYGVATDKETKPVIKGQKAVGNSLTHCSNHLQDISHSSNSHLELGTPNGDKCTDGKYVSFQVEKRNAKLAKDLLKKFGWLDLRMKVQRSLDGSHIYLPITRSFYHFYQKECVNSTNTSENCQLGSSAVEGISLNEVSIPMALSFLLSCGGFIEIDDVTCTRKVCKAPQRVLKELVCSLLKEKGMPRTLLEQLPSRWERLGDIVVLPVNSFKDPIWDSIGEELWPIVAKSLSAQRLARQGRILPTGTRDSSLEILVGDDGWVTHQENGILYSFDTTKCMFSSGNLSEKLRMAHLDCRDEIVVDLFAGIGYFVLPFLVKAKAKLVYACEWNPHAIKALQHNVHANLVADRCIILEGDNRVTAPKGVADRVCLGLIPSSEGSWIAAVRALRAEGGVLHVHGNVNDSEENSWLAYVVSSIGNIAQSEGLAWDVSLQHLERVKWYGPHIRHLVADVRCKQL</sequence>
<dbReference type="Proteomes" id="UP001140949">
    <property type="component" value="Unassembled WGS sequence"/>
</dbReference>
<keyword evidence="10" id="KW-1185">Reference proteome</keyword>
<dbReference type="GO" id="GO:0102522">
    <property type="term" value="F:tRNA 4-demethylwyosine alpha-amino-alpha-carboxypropyltransferase activity"/>
    <property type="evidence" value="ECO:0007669"/>
    <property type="project" value="UniProtKB-EC"/>
</dbReference>
<dbReference type="EMBL" id="JANAVB010028397">
    <property type="protein sequence ID" value="KAJ6816139.1"/>
    <property type="molecule type" value="Genomic_DNA"/>
</dbReference>
<protein>
    <recommendedName>
        <fullName evidence="2">tRNA(Phe) (4-demethylwyosine(37)-C(7)) aminocarboxypropyltransferase</fullName>
        <ecNumber evidence="2">2.5.1.114</ecNumber>
    </recommendedName>
</protein>
<dbReference type="InterPro" id="IPR015915">
    <property type="entry name" value="Kelch-typ_b-propeller"/>
</dbReference>
<dbReference type="Pfam" id="PF24681">
    <property type="entry name" value="Kelch_KLHDC2_KLHL20_DRC7"/>
    <property type="match status" value="1"/>
</dbReference>
<evidence type="ECO:0000256" key="7">
    <source>
        <dbReference type="ARBA" id="ARBA00049400"/>
    </source>
</evidence>
<dbReference type="Pfam" id="PF25133">
    <property type="entry name" value="TYW2_N_2"/>
    <property type="match status" value="1"/>
</dbReference>
<dbReference type="EC" id="2.5.1.114" evidence="2"/>
<dbReference type="GO" id="GO:0005737">
    <property type="term" value="C:cytoplasm"/>
    <property type="evidence" value="ECO:0007669"/>
    <property type="project" value="TreeGrafter"/>
</dbReference>
<dbReference type="AlphaFoldDB" id="A0AAX6FIG3"/>
<evidence type="ECO:0000256" key="6">
    <source>
        <dbReference type="ARBA" id="ARBA00022694"/>
    </source>
</evidence>
<dbReference type="InterPro" id="IPR056744">
    <property type="entry name" value="TRM5/TYW2-like_N"/>
</dbReference>
<dbReference type="Gene3D" id="3.30.300.110">
    <property type="entry name" value="Met-10+ protein-like domains"/>
    <property type="match status" value="1"/>
</dbReference>
<evidence type="ECO:0000313" key="10">
    <source>
        <dbReference type="Proteomes" id="UP001140949"/>
    </source>
</evidence>
<proteinExistence type="predicted"/>
<gene>
    <name evidence="9" type="ORF">M6B38_417345</name>
</gene>
<dbReference type="InterPro" id="IPR030382">
    <property type="entry name" value="MeTrfase_TRM5/TYW2"/>
</dbReference>
<dbReference type="PROSITE" id="PS51684">
    <property type="entry name" value="SAM_MT_TRM5_TYW2"/>
    <property type="match status" value="1"/>
</dbReference>
<dbReference type="InterPro" id="IPR029063">
    <property type="entry name" value="SAM-dependent_MTases_sf"/>
</dbReference>
<dbReference type="Pfam" id="PF02475">
    <property type="entry name" value="TRM5-TYW2_MTfase"/>
    <property type="match status" value="1"/>
</dbReference>
<dbReference type="CDD" id="cd02440">
    <property type="entry name" value="AdoMet_MTases"/>
    <property type="match status" value="1"/>
</dbReference>
<evidence type="ECO:0000256" key="5">
    <source>
        <dbReference type="ARBA" id="ARBA00022691"/>
    </source>
</evidence>
<evidence type="ECO:0000256" key="3">
    <source>
        <dbReference type="ARBA" id="ARBA00022603"/>
    </source>
</evidence>
<comment type="pathway">
    <text evidence="1">tRNA modification; wybutosine-tRNA(Phe) biosynthesis.</text>
</comment>
<keyword evidence="3" id="KW-0489">Methyltransferase</keyword>
<comment type="catalytic activity">
    <reaction evidence="7">
        <text>4-demethylwyosine(37) in tRNA(Phe) + S-adenosyl-L-methionine = 4-demethyl-7-[(3S)-3-amino-3-carboxypropyl]wyosine(37) in tRNA(Phe) + S-methyl-5'-thioadenosine + H(+)</text>
        <dbReference type="Rhea" id="RHEA:36355"/>
        <dbReference type="Rhea" id="RHEA-COMP:10164"/>
        <dbReference type="Rhea" id="RHEA-COMP:10378"/>
        <dbReference type="ChEBI" id="CHEBI:15378"/>
        <dbReference type="ChEBI" id="CHEBI:17509"/>
        <dbReference type="ChEBI" id="CHEBI:59789"/>
        <dbReference type="ChEBI" id="CHEBI:64315"/>
        <dbReference type="ChEBI" id="CHEBI:73550"/>
        <dbReference type="EC" id="2.5.1.114"/>
    </reaction>
</comment>
<evidence type="ECO:0000256" key="4">
    <source>
        <dbReference type="ARBA" id="ARBA00022679"/>
    </source>
</evidence>
<evidence type="ECO:0000256" key="1">
    <source>
        <dbReference type="ARBA" id="ARBA00004797"/>
    </source>
</evidence>
<reference evidence="9" key="1">
    <citation type="journal article" date="2023" name="GigaByte">
        <title>Genome assembly of the bearded iris, Iris pallida Lam.</title>
        <authorList>
            <person name="Bruccoleri R.E."/>
            <person name="Oakeley E.J."/>
            <person name="Faust A.M.E."/>
            <person name="Altorfer M."/>
            <person name="Dessus-Babus S."/>
            <person name="Burckhardt D."/>
            <person name="Oertli M."/>
            <person name="Naumann U."/>
            <person name="Petersen F."/>
            <person name="Wong J."/>
        </authorList>
    </citation>
    <scope>NUCLEOTIDE SEQUENCE</scope>
    <source>
        <strain evidence="9">GSM-AAB239-AS_SAM_17_03QT</strain>
    </source>
</reference>
<dbReference type="SUPFAM" id="SSF117281">
    <property type="entry name" value="Kelch motif"/>
    <property type="match status" value="1"/>
</dbReference>
<reference evidence="9" key="2">
    <citation type="submission" date="2023-04" db="EMBL/GenBank/DDBJ databases">
        <authorList>
            <person name="Bruccoleri R.E."/>
            <person name="Oakeley E.J."/>
            <person name="Faust A.-M."/>
            <person name="Dessus-Babus S."/>
            <person name="Altorfer M."/>
            <person name="Burckhardt D."/>
            <person name="Oertli M."/>
            <person name="Naumann U."/>
            <person name="Petersen F."/>
            <person name="Wong J."/>
        </authorList>
    </citation>
    <scope>NUCLEOTIDE SEQUENCE</scope>
    <source>
        <strain evidence="9">GSM-AAB239-AS_SAM_17_03QT</strain>
        <tissue evidence="9">Leaf</tissue>
    </source>
</reference>